<keyword evidence="1" id="KW-0472">Membrane</keyword>
<sequence length="88" mass="10100">MLVKKKRQRTLRLDWVFHTFFGYLSIPFSSAALLVTVLYVIVIVKAIKQRRVSRKCYVLLLNRAIGDIMACMSSLTLSGYVFLAKEVT</sequence>
<feature type="transmembrane region" description="Helical" evidence="1">
    <location>
        <begin position="56"/>
        <end position="83"/>
    </location>
</feature>
<keyword evidence="1" id="KW-0812">Transmembrane</keyword>
<feature type="transmembrane region" description="Helical" evidence="1">
    <location>
        <begin position="20"/>
        <end position="44"/>
    </location>
</feature>
<dbReference type="WBParaSite" id="L893_g615.t1">
    <property type="protein sequence ID" value="L893_g615.t1"/>
    <property type="gene ID" value="L893_g615"/>
</dbReference>
<accession>A0A1I8AJ74</accession>
<reference evidence="3" key="1">
    <citation type="submission" date="2016-11" db="UniProtKB">
        <authorList>
            <consortium name="WormBaseParasite"/>
        </authorList>
    </citation>
    <scope>IDENTIFICATION</scope>
</reference>
<dbReference type="Proteomes" id="UP000095287">
    <property type="component" value="Unplaced"/>
</dbReference>
<dbReference type="AlphaFoldDB" id="A0A1I8AJ74"/>
<organism evidence="2 3">
    <name type="scientific">Steinernema glaseri</name>
    <dbReference type="NCBI Taxonomy" id="37863"/>
    <lineage>
        <taxon>Eukaryota</taxon>
        <taxon>Metazoa</taxon>
        <taxon>Ecdysozoa</taxon>
        <taxon>Nematoda</taxon>
        <taxon>Chromadorea</taxon>
        <taxon>Rhabditida</taxon>
        <taxon>Tylenchina</taxon>
        <taxon>Panagrolaimomorpha</taxon>
        <taxon>Strongyloidoidea</taxon>
        <taxon>Steinernematidae</taxon>
        <taxon>Steinernema</taxon>
    </lineage>
</organism>
<name>A0A1I8AJ74_9BILA</name>
<evidence type="ECO:0000256" key="1">
    <source>
        <dbReference type="SAM" id="Phobius"/>
    </source>
</evidence>
<proteinExistence type="predicted"/>
<protein>
    <submittedName>
        <fullName evidence="3">G_PROTEIN_RECEP_F1_2 domain-containing protein</fullName>
    </submittedName>
</protein>
<keyword evidence="2" id="KW-1185">Reference proteome</keyword>
<evidence type="ECO:0000313" key="2">
    <source>
        <dbReference type="Proteomes" id="UP000095287"/>
    </source>
</evidence>
<keyword evidence="1" id="KW-1133">Transmembrane helix</keyword>
<evidence type="ECO:0000313" key="3">
    <source>
        <dbReference type="WBParaSite" id="L893_g615.t1"/>
    </source>
</evidence>